<keyword evidence="2" id="KW-1134">Transmembrane beta strand</keyword>
<evidence type="ECO:0000313" key="4">
    <source>
        <dbReference type="Proteomes" id="UP000450676"/>
    </source>
</evidence>
<dbReference type="Pfam" id="PF02321">
    <property type="entry name" value="OEP"/>
    <property type="match status" value="2"/>
</dbReference>
<dbReference type="PANTHER" id="PTHR30203">
    <property type="entry name" value="OUTER MEMBRANE CATION EFFLUX PROTEIN"/>
    <property type="match status" value="1"/>
</dbReference>
<keyword evidence="2" id="KW-0812">Transmembrane</keyword>
<dbReference type="Proteomes" id="UP000450676">
    <property type="component" value="Unassembled WGS sequence"/>
</dbReference>
<gene>
    <name evidence="3" type="ORF">GTP77_23755</name>
</gene>
<comment type="similarity">
    <text evidence="1 2">Belongs to the outer membrane factor (OMF) (TC 1.B.17) family.</text>
</comment>
<dbReference type="AlphaFoldDB" id="A0A7X4KNJ2"/>
<proteinExistence type="inferred from homology"/>
<name>A0A7X4KNJ2_9BURK</name>
<dbReference type="SUPFAM" id="SSF56954">
    <property type="entry name" value="Outer membrane efflux proteins (OEP)"/>
    <property type="match status" value="1"/>
</dbReference>
<keyword evidence="4" id="KW-1185">Reference proteome</keyword>
<evidence type="ECO:0000256" key="1">
    <source>
        <dbReference type="ARBA" id="ARBA00007613"/>
    </source>
</evidence>
<dbReference type="EMBL" id="WWCU01000036">
    <property type="protein sequence ID" value="MYN10344.1"/>
    <property type="molecule type" value="Genomic_DNA"/>
</dbReference>
<comment type="caution">
    <text evidence="3">The sequence shown here is derived from an EMBL/GenBank/DDBJ whole genome shotgun (WGS) entry which is preliminary data.</text>
</comment>
<comment type="subcellular location">
    <subcellularLocation>
        <location evidence="2">Cell membrane</location>
        <topology evidence="2">Lipid-anchor</topology>
    </subcellularLocation>
</comment>
<dbReference type="GO" id="GO:0015562">
    <property type="term" value="F:efflux transmembrane transporter activity"/>
    <property type="evidence" value="ECO:0007669"/>
    <property type="project" value="InterPro"/>
</dbReference>
<keyword evidence="2" id="KW-0472">Membrane</keyword>
<accession>A0A7X4KNJ2</accession>
<dbReference type="InterPro" id="IPR010131">
    <property type="entry name" value="MdtP/NodT-like"/>
</dbReference>
<dbReference type="Gene3D" id="2.20.200.10">
    <property type="entry name" value="Outer membrane efflux proteins (OEP)"/>
    <property type="match status" value="1"/>
</dbReference>
<dbReference type="Gene3D" id="1.20.1600.10">
    <property type="entry name" value="Outer membrane efflux proteins (OEP)"/>
    <property type="match status" value="1"/>
</dbReference>
<evidence type="ECO:0000256" key="2">
    <source>
        <dbReference type="RuleBase" id="RU362097"/>
    </source>
</evidence>
<keyword evidence="2" id="KW-0564">Palmitate</keyword>
<organism evidence="3 4">
    <name type="scientific">Pseudoduganella aquatica</name>
    <dbReference type="NCBI Taxonomy" id="2660641"/>
    <lineage>
        <taxon>Bacteria</taxon>
        <taxon>Pseudomonadati</taxon>
        <taxon>Pseudomonadota</taxon>
        <taxon>Betaproteobacteria</taxon>
        <taxon>Burkholderiales</taxon>
        <taxon>Oxalobacteraceae</taxon>
        <taxon>Telluria group</taxon>
        <taxon>Pseudoduganella</taxon>
    </lineage>
</organism>
<keyword evidence="2" id="KW-0449">Lipoprotein</keyword>
<reference evidence="3 4" key="1">
    <citation type="submission" date="2019-12" db="EMBL/GenBank/DDBJ databases">
        <title>Novel species isolated from a subtropical stream in China.</title>
        <authorList>
            <person name="Lu H."/>
        </authorList>
    </citation>
    <scope>NUCLEOTIDE SEQUENCE [LARGE SCALE GENOMIC DNA]</scope>
    <source>
        <strain evidence="3 4">FT127W</strain>
    </source>
</reference>
<dbReference type="NCBIfam" id="TIGR01845">
    <property type="entry name" value="outer_NodT"/>
    <property type="match status" value="1"/>
</dbReference>
<sequence length="455" mass="47562">MALGGCALNAPPAKVDAAAPPQWQAPLPHNGNLTDLNNWWQNQGDPLLVQLIDSAQAASPTLASARSRIAQSRAERVAAGAALAPSLDVAGSVARQNQQSSIPTGTTSQVALQASWEIDIFGAGRAARNAAEARFNSANAGWHEARVSVAAETANQYYGLRACEQLLKVAVQDAGSRAYTARLTELSSKAGFLSPSDSALARASAADGRSRASAQRAACDIGVKSLVALTAIAEPELRAKLAAATAVPAPAIAIAVLPAQTLSQRPDVYTAEQEVAAASFEVRGAQAQRYPRLSLSGSVGAANFHSGGENTQLDTWTLGPLAISVPVFDAGRRRANVDAAQARYELAVSQYRGSVRKAVAEVEQALVTLNSTGERASDAEISLQGYRTAFTAIEDRYKNGLASLLELEDARRSRLAAENNVVSLQQERSNAWVALYRAAGGGWTASAVVPAQANN</sequence>
<evidence type="ECO:0000313" key="3">
    <source>
        <dbReference type="EMBL" id="MYN10344.1"/>
    </source>
</evidence>
<dbReference type="PANTHER" id="PTHR30203:SF29">
    <property type="entry name" value="PROTEIN CYAE"/>
    <property type="match status" value="1"/>
</dbReference>
<dbReference type="GO" id="GO:0005886">
    <property type="term" value="C:plasma membrane"/>
    <property type="evidence" value="ECO:0007669"/>
    <property type="project" value="UniProtKB-SubCell"/>
</dbReference>
<protein>
    <submittedName>
        <fullName evidence="3">Efflux transporter outer membrane subunit</fullName>
    </submittedName>
</protein>
<dbReference type="InterPro" id="IPR003423">
    <property type="entry name" value="OMP_efflux"/>
</dbReference>